<proteinExistence type="predicted"/>
<reference evidence="1" key="1">
    <citation type="journal article" date="2021" name="Proc. Natl. Acad. Sci. U.S.A.">
        <title>A Catalog of Tens of Thousands of Viruses from Human Metagenomes Reveals Hidden Associations with Chronic Diseases.</title>
        <authorList>
            <person name="Tisza M.J."/>
            <person name="Buck C.B."/>
        </authorList>
    </citation>
    <scope>NUCLEOTIDE SEQUENCE</scope>
    <source>
        <strain evidence="1">Ctz6O13</strain>
    </source>
</reference>
<evidence type="ECO:0000313" key="1">
    <source>
        <dbReference type="EMBL" id="DAF63642.1"/>
    </source>
</evidence>
<dbReference type="EMBL" id="BK032843">
    <property type="protein sequence ID" value="DAF63642.1"/>
    <property type="molecule type" value="Genomic_DNA"/>
</dbReference>
<protein>
    <submittedName>
        <fullName evidence="1">Structural protein</fullName>
    </submittedName>
</protein>
<organism evidence="1">
    <name type="scientific">Podoviridae sp. ctz6O13</name>
    <dbReference type="NCBI Taxonomy" id="2827757"/>
    <lineage>
        <taxon>Viruses</taxon>
        <taxon>Duplodnaviria</taxon>
        <taxon>Heunggongvirae</taxon>
        <taxon>Uroviricota</taxon>
        <taxon>Caudoviricetes</taxon>
    </lineage>
</organism>
<name>A0A8S5TLI7_9CAUD</name>
<sequence length="234" mass="26497">MLIEKIASQVRNDILSGLKGYHTSLSLNLQQLEDEVVQTRLLVIRQQVASGMLQLKDVLTAVNCIRVDCIGLERCQCGTTDGCETPTAHFQMPQVMLEFGNDAIEYIGAVDRKLRFTVVKSLSEYNLHKYRKRGKNRPYVWIDSAPNANGLIDCFIFNAPFLKQVSVVAAFKDPRQLDVYQCCTHPDFGSTDRDDNLSYISQLVKDKLTQDKVRYYRQLAAPNLPNNQVYSAGN</sequence>
<accession>A0A8S5TLI7</accession>